<organism evidence="1 2">
    <name type="scientific">Zalaria obscura</name>
    <dbReference type="NCBI Taxonomy" id="2024903"/>
    <lineage>
        <taxon>Eukaryota</taxon>
        <taxon>Fungi</taxon>
        <taxon>Dikarya</taxon>
        <taxon>Ascomycota</taxon>
        <taxon>Pezizomycotina</taxon>
        <taxon>Dothideomycetes</taxon>
        <taxon>Dothideomycetidae</taxon>
        <taxon>Dothideales</taxon>
        <taxon>Zalariaceae</taxon>
        <taxon>Zalaria</taxon>
    </lineage>
</organism>
<reference evidence="1" key="1">
    <citation type="submission" date="2024-02" db="EMBL/GenBank/DDBJ databases">
        <title>Metagenome Assembled Genome of Zalaria obscura JY119.</title>
        <authorList>
            <person name="Vighnesh L."/>
            <person name="Jagadeeshwari U."/>
            <person name="Venkata Ramana C."/>
            <person name="Sasikala C."/>
        </authorList>
    </citation>
    <scope>NUCLEOTIDE SEQUENCE</scope>
    <source>
        <strain evidence="1">JY119</strain>
    </source>
</reference>
<gene>
    <name evidence="1" type="ORF">M8818_000692</name>
</gene>
<evidence type="ECO:0000313" key="2">
    <source>
        <dbReference type="Proteomes" id="UP001320706"/>
    </source>
</evidence>
<comment type="caution">
    <text evidence="1">The sequence shown here is derived from an EMBL/GenBank/DDBJ whole genome shotgun (WGS) entry which is preliminary data.</text>
</comment>
<protein>
    <submittedName>
        <fullName evidence="1">Uncharacterized protein</fullName>
    </submittedName>
</protein>
<proteinExistence type="predicted"/>
<dbReference type="Proteomes" id="UP001320706">
    <property type="component" value="Unassembled WGS sequence"/>
</dbReference>
<name>A0ACC3SMX1_9PEZI</name>
<dbReference type="EMBL" id="JAMKPW020000003">
    <property type="protein sequence ID" value="KAK8219718.1"/>
    <property type="molecule type" value="Genomic_DNA"/>
</dbReference>
<sequence>MMDRLAGYSSSGGLVGLVSRFVLRFIQFILAITVAGLYGVDLHNGTKAHVPADGKWVFAEVVAGLSAFTCLLYGVLLLKSYWFFAWDFVLFILWTALFGTFGKIYIPAHPTPHQGGQIRMKHAVWVDLINMLLWLFTFLYTKEKPNVPYMLEEDKKKEEQNTESVSEETSVE</sequence>
<evidence type="ECO:0000313" key="1">
    <source>
        <dbReference type="EMBL" id="KAK8219718.1"/>
    </source>
</evidence>
<accession>A0ACC3SMX1</accession>
<keyword evidence="2" id="KW-1185">Reference proteome</keyword>